<evidence type="ECO:0000256" key="4">
    <source>
        <dbReference type="ARBA" id="ARBA00022801"/>
    </source>
</evidence>
<keyword evidence="4 11" id="KW-0378">Hydrolase</keyword>
<dbReference type="NCBIfam" id="TIGR01447">
    <property type="entry name" value="recD"/>
    <property type="match status" value="1"/>
</dbReference>
<proteinExistence type="inferred from homology"/>
<organism evidence="13 14">
    <name type="scientific">Rouxiella chamberiensis</name>
    <dbReference type="NCBI Taxonomy" id="1513468"/>
    <lineage>
        <taxon>Bacteria</taxon>
        <taxon>Pseudomonadati</taxon>
        <taxon>Pseudomonadota</taxon>
        <taxon>Gammaproteobacteria</taxon>
        <taxon>Enterobacterales</taxon>
        <taxon>Yersiniaceae</taxon>
        <taxon>Rouxiella</taxon>
    </lineage>
</organism>
<keyword evidence="2 11" id="KW-0547">Nucleotide-binding</keyword>
<dbReference type="Gene3D" id="1.10.10.1020">
    <property type="entry name" value="RecBCD complex, subunit RecD, N-terminal domain"/>
    <property type="match status" value="1"/>
</dbReference>
<evidence type="ECO:0000259" key="12">
    <source>
        <dbReference type="SMART" id="SM00382"/>
    </source>
</evidence>
<evidence type="ECO:0000256" key="7">
    <source>
        <dbReference type="ARBA" id="ARBA00022840"/>
    </source>
</evidence>
<evidence type="ECO:0000256" key="11">
    <source>
        <dbReference type="HAMAP-Rule" id="MF_01487"/>
    </source>
</evidence>
<dbReference type="InterPro" id="IPR049550">
    <property type="entry name" value="RecD_N"/>
</dbReference>
<dbReference type="InterPro" id="IPR027417">
    <property type="entry name" value="P-loop_NTPase"/>
</dbReference>
<accession>A0ABY7HPD2</accession>
<comment type="catalytic activity">
    <reaction evidence="11">
        <text>ATP + H2O = ADP + phosphate + H(+)</text>
        <dbReference type="Rhea" id="RHEA:13065"/>
        <dbReference type="ChEBI" id="CHEBI:15377"/>
        <dbReference type="ChEBI" id="CHEBI:15378"/>
        <dbReference type="ChEBI" id="CHEBI:30616"/>
        <dbReference type="ChEBI" id="CHEBI:43474"/>
        <dbReference type="ChEBI" id="CHEBI:456216"/>
        <dbReference type="EC" id="5.6.2.3"/>
    </reaction>
</comment>
<dbReference type="InterPro" id="IPR041851">
    <property type="entry name" value="RecD_N_sf"/>
</dbReference>
<keyword evidence="6 11" id="KW-0269">Exonuclease</keyword>
<keyword evidence="3 11" id="KW-0227">DNA damage</keyword>
<keyword evidence="7 11" id="KW-0067">ATP-binding</keyword>
<dbReference type="InterPro" id="IPR003593">
    <property type="entry name" value="AAA+_ATPase"/>
</dbReference>
<evidence type="ECO:0000256" key="5">
    <source>
        <dbReference type="ARBA" id="ARBA00022806"/>
    </source>
</evidence>
<evidence type="ECO:0000256" key="6">
    <source>
        <dbReference type="ARBA" id="ARBA00022839"/>
    </source>
</evidence>
<comment type="subunit">
    <text evidence="11">Heterotrimer of RecB, RecC and RecD. All subunits contribute to DNA-binding.</text>
</comment>
<dbReference type="PANTHER" id="PTHR43788">
    <property type="entry name" value="DNA2/NAM7 HELICASE FAMILY MEMBER"/>
    <property type="match status" value="1"/>
</dbReference>
<keyword evidence="1 11" id="KW-0540">Nuclease</keyword>
<comment type="miscellaneous">
    <text evidence="11">In the RecBCD complex, RecB has a slow 3'-5' helicase, an exonuclease activity and loads RecA onto ssDNA, RecD has a fast 5'-3' helicase activity, while RecC stimulates the ATPase and processivity of the RecB helicase and contributes to recognition of the Chi site.</text>
</comment>
<evidence type="ECO:0000256" key="1">
    <source>
        <dbReference type="ARBA" id="ARBA00022722"/>
    </source>
</evidence>
<dbReference type="SMART" id="SM00382">
    <property type="entry name" value="AAA"/>
    <property type="match status" value="1"/>
</dbReference>
<feature type="domain" description="AAA+ ATPase" evidence="12">
    <location>
        <begin position="179"/>
        <end position="407"/>
    </location>
</feature>
<evidence type="ECO:0000313" key="14">
    <source>
        <dbReference type="Proteomes" id="UP001164712"/>
    </source>
</evidence>
<evidence type="ECO:0000256" key="9">
    <source>
        <dbReference type="ARBA" id="ARBA00023204"/>
    </source>
</evidence>
<dbReference type="Pfam" id="PF13245">
    <property type="entry name" value="AAA_19"/>
    <property type="match status" value="1"/>
</dbReference>
<gene>
    <name evidence="11 13" type="primary">recD</name>
    <name evidence="13" type="ORF">O1V66_21400</name>
</gene>
<dbReference type="PANTHER" id="PTHR43788:SF6">
    <property type="entry name" value="DNA HELICASE B"/>
    <property type="match status" value="1"/>
</dbReference>
<evidence type="ECO:0000256" key="8">
    <source>
        <dbReference type="ARBA" id="ARBA00023125"/>
    </source>
</evidence>
<evidence type="ECO:0000256" key="2">
    <source>
        <dbReference type="ARBA" id="ARBA00022741"/>
    </source>
</evidence>
<evidence type="ECO:0000256" key="3">
    <source>
        <dbReference type="ARBA" id="ARBA00022763"/>
    </source>
</evidence>
<keyword evidence="5 11" id="KW-0347">Helicase</keyword>
<comment type="function">
    <text evidence="11">A helicase/nuclease that prepares dsDNA breaks (DSB) for recombinational DNA repair. Binds to DSBs and unwinds DNA via a highly rapid and processive ATP-dependent bidirectional helicase activity. Unwinds dsDNA until it encounters a Chi (crossover hotspot instigator) sequence from the 3' direction. Cuts ssDNA a few nucleotides 3' to the Chi site. The properties and activities of the enzyme are changed at Chi. The Chi-altered holoenzyme produces a long 3'-ssDNA overhang and facilitates RecA-binding to the ssDNA for homologous DNA recombination and repair. Holoenzyme degrades any linearized DNA that is unable to undergo homologous recombination. In the holoenzyme this subunit has ssDNA-dependent ATPase and 5'-3' helicase activity. When added to pre-assembled RecBC greatly stimulates nuclease activity and augments holoenzyme processivity. Negatively regulates the RecA-loading ability of RecBCD.</text>
</comment>
<name>A0ABY7HPD2_9GAMM</name>
<keyword evidence="10 11" id="KW-0413">Isomerase</keyword>
<dbReference type="Proteomes" id="UP001164712">
    <property type="component" value="Chromosome"/>
</dbReference>
<keyword evidence="9 11" id="KW-0234">DNA repair</keyword>
<keyword evidence="14" id="KW-1185">Reference proteome</keyword>
<comment type="similarity">
    <text evidence="11">Belongs to the RecD family.</text>
</comment>
<dbReference type="InterPro" id="IPR027785">
    <property type="entry name" value="UvrD-like_helicase_C"/>
</dbReference>
<dbReference type="SUPFAM" id="SSF52540">
    <property type="entry name" value="P-loop containing nucleoside triphosphate hydrolases"/>
    <property type="match status" value="2"/>
</dbReference>
<protein>
    <recommendedName>
        <fullName evidence="11">RecBCD enzyme subunit RecD</fullName>
        <ecNumber evidence="11">5.6.2.3</ecNumber>
    </recommendedName>
    <alternativeName>
        <fullName evidence="11">DNA 5'-3' helicase subunit RecD</fullName>
    </alternativeName>
    <alternativeName>
        <fullName evidence="11">Exonuclease V subunit RecD</fullName>
        <shortName evidence="11">ExoV subunit RecD</shortName>
    </alternativeName>
    <alternativeName>
        <fullName evidence="11">Helicase/nuclease RecBCD subunit RecD</fullName>
    </alternativeName>
</protein>
<dbReference type="InterPro" id="IPR006344">
    <property type="entry name" value="RecD"/>
</dbReference>
<evidence type="ECO:0000256" key="10">
    <source>
        <dbReference type="ARBA" id="ARBA00023235"/>
    </source>
</evidence>
<feature type="binding site" evidence="11">
    <location>
        <begin position="187"/>
        <end position="194"/>
    </location>
    <ligand>
        <name>ATP</name>
        <dbReference type="ChEBI" id="CHEBI:30616"/>
    </ligand>
</feature>
<sequence>MNALYEQAITSGALRPLDVQFARMLAQEDAAMMLAVACLSAEAGRGHVCLRIDELLPDQLFEGRFPALAHAMWQAAGSPDAQGWLSLLQQHPSVGDGTQATPLVLQQQRLYLQRMWQDEGRVATFFIDDGQSLHVNLAEQGGTLAVDEQRLREVLDQLFGPASSDSIDWQKVAAAVAVTRRIAIISGGPGTGKTTTVAKLLAALVKLQPDRLRIQLAAPTGKAAARLTESLGQASRQLDLTEAQRAQFPEEASTLHRLLGAQPNSQRMRYHQGNPLHLDVLVVDEASMVDLPMMARLIAALPAQARVIFLGDRDQLASVEAGAVLGDICRFAEQGYSPARAAQLMRLTGCAAEGVELAQPASVRDTLCLLRKSYRFDASSGIGVLAAAVNAGDSQAARRVLAQSLPDVGSFPLNETEDFKTLLDACVSSYRPYLQAVAEKADPAEILRAFGEFQVLCALREGPFGLAGLNERIEQMLQRHGLIRRPTALGGRWYAGRPVMISRNDSALGLFNGDIGIALRSESGELRVYFQLPDGQIKSVQPSRLPIHDTAYAMTVHKSQGSEFDHTLLVLPNHFLPVLTRELVYTAITRAKRRLSMYSSEKVLSMAIRTPTQRRSGLVERLTES</sequence>
<evidence type="ECO:0000313" key="13">
    <source>
        <dbReference type="EMBL" id="WAT01234.1"/>
    </source>
</evidence>
<dbReference type="Pfam" id="PF13538">
    <property type="entry name" value="UvrD_C_2"/>
    <property type="match status" value="1"/>
</dbReference>
<keyword evidence="8 11" id="KW-0238">DNA-binding</keyword>
<dbReference type="RefSeq" id="WP_045049482.1">
    <property type="nucleotide sequence ID" value="NZ_CP114058.1"/>
</dbReference>
<dbReference type="CDD" id="cd18809">
    <property type="entry name" value="SF1_C_RecD"/>
    <property type="match status" value="1"/>
</dbReference>
<dbReference type="Pfam" id="PF21185">
    <property type="entry name" value="RecD_N"/>
    <property type="match status" value="1"/>
</dbReference>
<dbReference type="NCBIfam" id="NF008127">
    <property type="entry name" value="PRK10875.1"/>
    <property type="match status" value="1"/>
</dbReference>
<dbReference type="CDD" id="cd17933">
    <property type="entry name" value="DEXSc_RecD-like"/>
    <property type="match status" value="1"/>
</dbReference>
<dbReference type="EMBL" id="CP114058">
    <property type="protein sequence ID" value="WAT01234.1"/>
    <property type="molecule type" value="Genomic_DNA"/>
</dbReference>
<dbReference type="Gene3D" id="3.40.50.300">
    <property type="entry name" value="P-loop containing nucleotide triphosphate hydrolases"/>
    <property type="match status" value="3"/>
</dbReference>
<reference evidence="13" key="1">
    <citation type="submission" date="2022-12" db="EMBL/GenBank/DDBJ databases">
        <title>Complete genome sequence of an Australian strain of Rouxiella badensis DAR84756 and resolution of the R. badensis DSM100043 and R. chamberiensis DSM28324 genomes.</title>
        <authorList>
            <person name="Paul S."/>
            <person name="Anderson P.J."/>
            <person name="Maynard G."/>
            <person name="Dyall-Smith M."/>
            <person name="Kudinha T."/>
        </authorList>
    </citation>
    <scope>NUCLEOTIDE SEQUENCE</scope>
    <source>
        <strain evidence="13">DSM 28324</strain>
    </source>
</reference>
<dbReference type="HAMAP" id="MF_01487">
    <property type="entry name" value="RecD"/>
    <property type="match status" value="1"/>
</dbReference>
<dbReference type="EC" id="5.6.2.3" evidence="11"/>
<dbReference type="InterPro" id="IPR050534">
    <property type="entry name" value="Coronavir_polyprotein_1ab"/>
</dbReference>